<proteinExistence type="predicted"/>
<comment type="caution">
    <text evidence="2">The sequence shown here is derived from an EMBL/GenBank/DDBJ whole genome shotgun (WGS) entry which is preliminary data.</text>
</comment>
<dbReference type="InterPro" id="IPR056125">
    <property type="entry name" value="DUF7708"/>
</dbReference>
<gene>
    <name evidence="2" type="ORF">QC762_703500</name>
</gene>
<evidence type="ECO:0000313" key="2">
    <source>
        <dbReference type="EMBL" id="KAK4649976.1"/>
    </source>
</evidence>
<dbReference type="RefSeq" id="XP_062738951.1">
    <property type="nucleotide sequence ID" value="XM_062893204.1"/>
</dbReference>
<evidence type="ECO:0000313" key="3">
    <source>
        <dbReference type="Proteomes" id="UP001323405"/>
    </source>
</evidence>
<dbReference type="GeneID" id="87913111"/>
<feature type="domain" description="DUF7708" evidence="1">
    <location>
        <begin position="90"/>
        <end position="234"/>
    </location>
</feature>
<name>A0ABR0G2T3_9PEZI</name>
<dbReference type="Proteomes" id="UP001323405">
    <property type="component" value="Unassembled WGS sequence"/>
</dbReference>
<sequence length="545" mass="61705">MSTSTTLSVSGRGGFSFTEWFNADVDDGSLDPATDAFEEAICIYRDHLTKDQDKRQFISRSHGFAELQATLAETQQKYESLRVKSKTREYLTKFSNLLCHYDNVMKCLIQHNPEYVSLAWGAMKFLFVAFVNHENACSTLAKGLCQIGSILPRAELSLILYPTKRMKRAVAELYANIIKFLVRSKRWYEEGKLKHIWHSLSRPSELRYADLLENVKERSELIETLSASGSQAEQREIHRKIDNEGSQLTVMHEEVRELKAIILRLESRAINSFIDTNCRLNDLQFAQICQSLRQAAEYHLLPEPETTYRRNIALQRATERAGRGAFLCTFDWASSKLTAFSSASKLRSLALIRGGYHSRDQTRGLIISTLTLLRSSNIPVIWALKIPHYESKQVPVTSVMKYLISQIMQLPGTVLTELDAANACARFYRAVTAEDYWLIVASLLASVANLYIVIDVDIAEEFPWVEAASRMFGQLDQRGAKTRLRVILVTNRPVVSAEDRRDHLVIKAPSNNAVTGPRSGTQSRRGAGMNCIRSRASGRRALRLT</sequence>
<organism evidence="2 3">
    <name type="scientific">Podospora pseudocomata</name>
    <dbReference type="NCBI Taxonomy" id="2093779"/>
    <lineage>
        <taxon>Eukaryota</taxon>
        <taxon>Fungi</taxon>
        <taxon>Dikarya</taxon>
        <taxon>Ascomycota</taxon>
        <taxon>Pezizomycotina</taxon>
        <taxon>Sordariomycetes</taxon>
        <taxon>Sordariomycetidae</taxon>
        <taxon>Sordariales</taxon>
        <taxon>Podosporaceae</taxon>
        <taxon>Podospora</taxon>
    </lineage>
</organism>
<protein>
    <recommendedName>
        <fullName evidence="1">DUF7708 domain-containing protein</fullName>
    </recommendedName>
</protein>
<evidence type="ECO:0000259" key="1">
    <source>
        <dbReference type="Pfam" id="PF24809"/>
    </source>
</evidence>
<dbReference type="EMBL" id="JAFFHA010000009">
    <property type="protein sequence ID" value="KAK4649976.1"/>
    <property type="molecule type" value="Genomic_DNA"/>
</dbReference>
<reference evidence="2 3" key="1">
    <citation type="journal article" date="2023" name="bioRxiv">
        <title>High-quality genome assemblies of four members of thePodospora anserinaspecies complex.</title>
        <authorList>
            <person name="Ament-Velasquez S.L."/>
            <person name="Vogan A.A."/>
            <person name="Wallerman O."/>
            <person name="Hartmann F."/>
            <person name="Gautier V."/>
            <person name="Silar P."/>
            <person name="Giraud T."/>
            <person name="Johannesson H."/>
        </authorList>
    </citation>
    <scope>NUCLEOTIDE SEQUENCE [LARGE SCALE GENOMIC DNA]</scope>
    <source>
        <strain evidence="2 3">CBS 415.72m</strain>
    </source>
</reference>
<keyword evidence="3" id="KW-1185">Reference proteome</keyword>
<dbReference type="Pfam" id="PF24809">
    <property type="entry name" value="DUF7708"/>
    <property type="match status" value="1"/>
</dbReference>
<accession>A0ABR0G2T3</accession>